<gene>
    <name evidence="3" type="ORF">Tam10B_1834</name>
</gene>
<feature type="compositionally biased region" description="Low complexity" evidence="1">
    <location>
        <begin position="20"/>
        <end position="33"/>
    </location>
</feature>
<evidence type="ECO:0000256" key="1">
    <source>
        <dbReference type="SAM" id="MobiDB-lite"/>
    </source>
</evidence>
<keyword evidence="2" id="KW-1133">Transmembrane helix</keyword>
<feature type="compositionally biased region" description="Low complexity" evidence="1">
    <location>
        <begin position="41"/>
        <end position="61"/>
    </location>
</feature>
<evidence type="ECO:0000313" key="4">
    <source>
        <dbReference type="Proteomes" id="UP000215433"/>
    </source>
</evidence>
<evidence type="ECO:0000313" key="3">
    <source>
        <dbReference type="EMBL" id="OXM99984.1"/>
    </source>
</evidence>
<name>A0A229VWJ2_9BIFI</name>
<dbReference type="Proteomes" id="UP000215433">
    <property type="component" value="Unassembled WGS sequence"/>
</dbReference>
<keyword evidence="2" id="KW-0812">Transmembrane</keyword>
<sequence>RSAQSSQPGQPGGAYGTNVYGGPTTPATTATGVYGNGSIPGGSTPNGPGTPNGPSVSGTPGSPAPKPKRKHTGAIIAAVICVIALVAAAGGYALWRNREHQAAVSACTDAQSEFDKSASTLSNSITKGKQALNDTQYDEVNDQTAITGLNNLVNTSTDDGSSESCSTSRTTAELNASADKFKSLAKSNVTLASKIDNGVSTLKTSKTSKTLSDAKSALETTLGKAKELMTSATGNVTDETVLTALQQAISDASTLMQSLTDADTSKVTASALNKASDTLETAMDKVNASVKAKQAADDKTRCQNIAGNYGMWQGSMQLTVNADCSVSMQDAGEASGSSGAYAYTADSYKENGDGTTTWSLSNNETMTYYPAGKESPSIKQFIDALGNGETDPTVNLPKIETGDGSAYVG</sequence>
<keyword evidence="2" id="KW-0472">Membrane</keyword>
<dbReference type="AlphaFoldDB" id="A0A229VWJ2"/>
<proteinExistence type="predicted"/>
<reference evidence="3 4" key="1">
    <citation type="submission" date="2017-05" db="EMBL/GenBank/DDBJ databases">
        <title>Bifidobacterium vansinderenii sp. nov.</title>
        <authorList>
            <person name="Lugli G.A."/>
            <person name="Duranti S."/>
            <person name="Mangifesta M."/>
        </authorList>
    </citation>
    <scope>NUCLEOTIDE SEQUENCE [LARGE SCALE GENOMIC DNA]</scope>
    <source>
        <strain evidence="3 4">Tam10B</strain>
    </source>
</reference>
<dbReference type="EMBL" id="NEWD01000026">
    <property type="protein sequence ID" value="OXM99984.1"/>
    <property type="molecule type" value="Genomic_DNA"/>
</dbReference>
<keyword evidence="4" id="KW-1185">Reference proteome</keyword>
<evidence type="ECO:0000256" key="2">
    <source>
        <dbReference type="SAM" id="Phobius"/>
    </source>
</evidence>
<dbReference type="RefSeq" id="WP_093960954.1">
    <property type="nucleotide sequence ID" value="NZ_NEWD01000026.1"/>
</dbReference>
<feature type="non-terminal residue" evidence="3">
    <location>
        <position position="1"/>
    </location>
</feature>
<organism evidence="3 4">
    <name type="scientific">Bifidobacterium vansinderenii</name>
    <dbReference type="NCBI Taxonomy" id="1984871"/>
    <lineage>
        <taxon>Bacteria</taxon>
        <taxon>Bacillati</taxon>
        <taxon>Actinomycetota</taxon>
        <taxon>Actinomycetes</taxon>
        <taxon>Bifidobacteriales</taxon>
        <taxon>Bifidobacteriaceae</taxon>
        <taxon>Bifidobacterium</taxon>
    </lineage>
</organism>
<protein>
    <submittedName>
        <fullName evidence="3">Sugar-binding protein</fullName>
    </submittedName>
</protein>
<comment type="caution">
    <text evidence="3">The sequence shown here is derived from an EMBL/GenBank/DDBJ whole genome shotgun (WGS) entry which is preliminary data.</text>
</comment>
<feature type="region of interest" description="Disordered" evidence="1">
    <location>
        <begin position="1"/>
        <end position="69"/>
    </location>
</feature>
<accession>A0A229VWJ2</accession>
<feature type="transmembrane region" description="Helical" evidence="2">
    <location>
        <begin position="74"/>
        <end position="95"/>
    </location>
</feature>